<dbReference type="InterPro" id="IPR011041">
    <property type="entry name" value="Quinoprot_gluc/sorb_DH_b-prop"/>
</dbReference>
<dbReference type="Proteomes" id="UP000237968">
    <property type="component" value="Unassembled WGS sequence"/>
</dbReference>
<reference evidence="4 5" key="1">
    <citation type="submission" date="2018-03" db="EMBL/GenBank/DDBJ databases">
        <title>Draft Genome Sequences of the Obligatory Marine Myxobacteria Enhygromyxa salina SWB005.</title>
        <authorList>
            <person name="Poehlein A."/>
            <person name="Moghaddam J.A."/>
            <person name="Harms H."/>
            <person name="Alanjari M."/>
            <person name="Koenig G.M."/>
            <person name="Daniel R."/>
            <person name="Schaeberle T.F."/>
        </authorList>
    </citation>
    <scope>NUCLEOTIDE SEQUENCE [LARGE SCALE GENOMIC DNA]</scope>
    <source>
        <strain evidence="4 5">SWB005</strain>
    </source>
</reference>
<dbReference type="Pfam" id="PF07995">
    <property type="entry name" value="GSDH"/>
    <property type="match status" value="1"/>
</dbReference>
<proteinExistence type="predicted"/>
<evidence type="ECO:0000256" key="1">
    <source>
        <dbReference type="SAM" id="MobiDB-lite"/>
    </source>
</evidence>
<evidence type="ECO:0000259" key="3">
    <source>
        <dbReference type="Pfam" id="PF07995"/>
    </source>
</evidence>
<evidence type="ECO:0000313" key="5">
    <source>
        <dbReference type="Proteomes" id="UP000237968"/>
    </source>
</evidence>
<evidence type="ECO:0000313" key="4">
    <source>
        <dbReference type="EMBL" id="PRQ04718.1"/>
    </source>
</evidence>
<name>A0A2S9YHY3_9BACT</name>
<accession>A0A2S9YHY3</accession>
<dbReference type="RefSeq" id="WP_106389948.1">
    <property type="nucleotide sequence ID" value="NZ_PVNK01000025.1"/>
</dbReference>
<feature type="signal peptide" evidence="2">
    <location>
        <begin position="1"/>
        <end position="25"/>
    </location>
</feature>
<dbReference type="InterPro" id="IPR012938">
    <property type="entry name" value="Glc/Sorbosone_DH"/>
</dbReference>
<dbReference type="PANTHER" id="PTHR19328:SF13">
    <property type="entry name" value="HIPL1 PROTEIN"/>
    <property type="match status" value="1"/>
</dbReference>
<dbReference type="EC" id="1.1.5.-" evidence="4"/>
<dbReference type="EMBL" id="PVNK01000025">
    <property type="protein sequence ID" value="PRQ04718.1"/>
    <property type="molecule type" value="Genomic_DNA"/>
</dbReference>
<feature type="region of interest" description="Disordered" evidence="1">
    <location>
        <begin position="24"/>
        <end position="54"/>
    </location>
</feature>
<dbReference type="PANTHER" id="PTHR19328">
    <property type="entry name" value="HEDGEHOG-INTERACTING PROTEIN"/>
    <property type="match status" value="1"/>
</dbReference>
<protein>
    <submittedName>
        <fullName evidence="4">Soluble aldose sugar dehydrogenase YliI</fullName>
        <ecNumber evidence="4">1.1.5.-</ecNumber>
    </submittedName>
</protein>
<feature type="chain" id="PRO_5015442222" evidence="2">
    <location>
        <begin position="26"/>
        <end position="749"/>
    </location>
</feature>
<evidence type="ECO:0000256" key="2">
    <source>
        <dbReference type="SAM" id="SignalP"/>
    </source>
</evidence>
<gene>
    <name evidence="4" type="primary">yliI</name>
    <name evidence="4" type="ORF">ENSA5_04830</name>
</gene>
<dbReference type="InterPro" id="IPR011042">
    <property type="entry name" value="6-blade_b-propeller_TolB-like"/>
</dbReference>
<dbReference type="AlphaFoldDB" id="A0A2S9YHY3"/>
<feature type="domain" description="Glucose/Sorbosone dehydrogenase" evidence="3">
    <location>
        <begin position="88"/>
        <end position="320"/>
    </location>
</feature>
<dbReference type="OrthoDB" id="9770043at2"/>
<keyword evidence="4" id="KW-0560">Oxidoreductase</keyword>
<dbReference type="GO" id="GO:0016491">
    <property type="term" value="F:oxidoreductase activity"/>
    <property type="evidence" value="ECO:0007669"/>
    <property type="project" value="UniProtKB-KW"/>
</dbReference>
<comment type="caution">
    <text evidence="4">The sequence shown here is derived from an EMBL/GenBank/DDBJ whole genome shotgun (WGS) entry which is preliminary data.</text>
</comment>
<dbReference type="Gene3D" id="2.120.10.30">
    <property type="entry name" value="TolB, C-terminal domain"/>
    <property type="match status" value="1"/>
</dbReference>
<keyword evidence="5" id="KW-1185">Reference proteome</keyword>
<organism evidence="4 5">
    <name type="scientific">Enhygromyxa salina</name>
    <dbReference type="NCBI Taxonomy" id="215803"/>
    <lineage>
        <taxon>Bacteria</taxon>
        <taxon>Pseudomonadati</taxon>
        <taxon>Myxococcota</taxon>
        <taxon>Polyangia</taxon>
        <taxon>Nannocystales</taxon>
        <taxon>Nannocystaceae</taxon>
        <taxon>Enhygromyxa</taxon>
    </lineage>
</organism>
<sequence>MDRALAVRLFALASLVCAACSPAGAVDDGGGDDETGETGGETTDESLPALGPRPSTRSCVLEGTAADALPRLIAEPLDRGPSFDEAAQLLAAPGSGMWVVEARGRVWSVAPDESLEPSLVVDLSARVDCCDSRGLLAVALAPGPDPGELFVHYHDAAWPERTIVARMSYDAEAGTADPQTEQTVLTVVHEGTAASGGGLVFDAGGMLLVGVGDDATEAPQLHADSPARDPLDLRGSVLRLDVSEPGPGYAIPADNPFATDPDARPELLAIGFHDPRACATDPEGARSWCVDLGAGLREELDLLLSGADYGWPVVEGRRCTQGPCDMAPFAAPEADYGLQEPDAAGDHCGIVGPLGYRGAALPEELAGAQLFADRCSGRVWGVAPELGFEVVAAASEGVAALGPDAAGEPWFVDGEGRLARLVLAPDGLPGTLPSALSQLECFDELEALDPGPDLIPFTVASALWSDGLHKLRHMVVPPGERVLVQDDGRWTFPEGSLLIKTFILEAVTGDADSRRPIETRFMVRRNGVWEFHSYRWNEEGSDAELLVGGAQAQLSVEDQAGVHEFEWGFPDRVGCRICHGFGGGRPLGPTTAQLNRPVIYREADDTHTQLDQLAAFAAIDLLEFEGGATPALETLPALADPRDDALPLDDRARAYLDSNCAPCHQPSWMVPDLRASISLADTGVCEPLAFASLWVDGDIRVVPGEPEQSNLWLRMATRGMGQMPPLGTAVVDPLAIELIGAWIEELDCP</sequence>
<dbReference type="SUPFAM" id="SSF50952">
    <property type="entry name" value="Soluble quinoprotein glucose dehydrogenase"/>
    <property type="match status" value="1"/>
</dbReference>
<keyword evidence="2" id="KW-0732">Signal</keyword>